<proteinExistence type="predicted"/>
<protein>
    <submittedName>
        <fullName evidence="1">Uncharacterized protein</fullName>
    </submittedName>
</protein>
<keyword evidence="2" id="KW-1185">Reference proteome</keyword>
<dbReference type="Proteomes" id="UP000008811">
    <property type="component" value="Chromosome"/>
</dbReference>
<sequence length="86" mass="9958">MDYEDVSPEIITDEVSIFYDPPLRPSFAVAELDVSNSFFEVIVYRHFNTQIKTRLKLTSLFCHHTPHLLQLGENPNFNRHITHGSA</sequence>
<gene>
    <name evidence="1" type="ordered locus">Cpar_1377</name>
</gene>
<dbReference type="HOGENOM" id="CLU_2492212_0_0_10"/>
<reference evidence="1" key="1">
    <citation type="submission" date="2008-06" db="EMBL/GenBank/DDBJ databases">
        <title>Complete sequence of Chlorobaculum parvum NCIB 8327.</title>
        <authorList>
            <consortium name="US DOE Joint Genome Institute"/>
            <person name="Lucas S."/>
            <person name="Copeland A."/>
            <person name="Lapidus A."/>
            <person name="Glavina del Rio T."/>
            <person name="Dalin E."/>
            <person name="Tice H."/>
            <person name="Bruce D."/>
            <person name="Goodwin L."/>
            <person name="Pitluck S."/>
            <person name="Schmutz J."/>
            <person name="Larimer F."/>
            <person name="Land M."/>
            <person name="Hauser L."/>
            <person name="Kyrpides N."/>
            <person name="Mikhailova N."/>
            <person name="Zhao F."/>
            <person name="Li T."/>
            <person name="Liu Z."/>
            <person name="Overmann J."/>
            <person name="Bryant D.A."/>
            <person name="Richardson P."/>
        </authorList>
    </citation>
    <scope>NUCLEOTIDE SEQUENCE [LARGE SCALE GENOMIC DNA]</scope>
    <source>
        <strain evidence="1">NCIB 8327</strain>
    </source>
</reference>
<name>B3QPC5_CHLP8</name>
<dbReference type="RefSeq" id="WP_012502611.1">
    <property type="nucleotide sequence ID" value="NC_011027.1"/>
</dbReference>
<dbReference type="EMBL" id="CP001099">
    <property type="protein sequence ID" value="ACF11778.1"/>
    <property type="molecule type" value="Genomic_DNA"/>
</dbReference>
<organism evidence="1 2">
    <name type="scientific">Chlorobaculum parvum (strain DSM 263 / NCIMB 8327)</name>
    <name type="common">Chlorobium vibrioforme subsp. thiosulfatophilum</name>
    <dbReference type="NCBI Taxonomy" id="517417"/>
    <lineage>
        <taxon>Bacteria</taxon>
        <taxon>Pseudomonadati</taxon>
        <taxon>Chlorobiota</taxon>
        <taxon>Chlorobiia</taxon>
        <taxon>Chlorobiales</taxon>
        <taxon>Chlorobiaceae</taxon>
        <taxon>Chlorobaculum</taxon>
    </lineage>
</organism>
<dbReference type="AlphaFoldDB" id="B3QPC5"/>
<evidence type="ECO:0000313" key="2">
    <source>
        <dbReference type="Proteomes" id="UP000008811"/>
    </source>
</evidence>
<evidence type="ECO:0000313" key="1">
    <source>
        <dbReference type="EMBL" id="ACF11778.1"/>
    </source>
</evidence>
<dbReference type="KEGG" id="cpc:Cpar_1377"/>
<accession>B3QPC5</accession>